<proteinExistence type="predicted"/>
<name>A0A1L7CV63_9CORY</name>
<dbReference type="Proteomes" id="UP000185434">
    <property type="component" value="Chromosome"/>
</dbReference>
<dbReference type="Pfam" id="PF02517">
    <property type="entry name" value="Rce1-like"/>
    <property type="match status" value="1"/>
</dbReference>
<dbReference type="GO" id="GO:0004175">
    <property type="term" value="F:endopeptidase activity"/>
    <property type="evidence" value="ECO:0007669"/>
    <property type="project" value="UniProtKB-ARBA"/>
</dbReference>
<accession>A0A1L7CV63</accession>
<sequence length="277" mass="29279">MRRRVLVRELLIVLTVTFGASAVRAVLRLIDALLKPEALNEQSTTLYSPQARIPWLDLGLQLTSAAVLLAWGALALYLLAVVPGPARADGETGPRGPRSGSAAAGPGPERGPARRGFTRGDLLHGAGLAALIGLPGLVLYVTAVHLGLSKVVVPTAMTVPWLEAPALLVWSAANAFGEEAVVVVWLVTRLRHLGLRPGGAIAASAVLRGLYHLYQGVSAGFGNLVMGVLFAWYFHRTGRWWPLVVAHFLIDAVAFVGYALLARAGWLCFLGVPPGVG</sequence>
<feature type="domain" description="CAAX prenyl protease 2/Lysostaphin resistance protein A-like" evidence="3">
    <location>
        <begin position="161"/>
        <end position="253"/>
    </location>
</feature>
<evidence type="ECO:0000259" key="3">
    <source>
        <dbReference type="Pfam" id="PF02517"/>
    </source>
</evidence>
<feature type="region of interest" description="Disordered" evidence="1">
    <location>
        <begin position="88"/>
        <end position="116"/>
    </location>
</feature>
<feature type="compositionally biased region" description="Low complexity" evidence="1">
    <location>
        <begin position="94"/>
        <end position="107"/>
    </location>
</feature>
<evidence type="ECO:0000313" key="4">
    <source>
        <dbReference type="EMBL" id="APT89680.1"/>
    </source>
</evidence>
<dbReference type="AlphaFoldDB" id="A0A1L7CV63"/>
<dbReference type="STRING" id="1437875.CFRA_11075"/>
<evidence type="ECO:0000256" key="2">
    <source>
        <dbReference type="SAM" id="Phobius"/>
    </source>
</evidence>
<protein>
    <submittedName>
        <fullName evidence="4">CAAX protease</fullName>
    </submittedName>
</protein>
<dbReference type="EMBL" id="CP009247">
    <property type="protein sequence ID" value="APT89680.1"/>
    <property type="molecule type" value="Genomic_DNA"/>
</dbReference>
<dbReference type="OrthoDB" id="4453618at2"/>
<feature type="transmembrane region" description="Helical" evidence="2">
    <location>
        <begin position="122"/>
        <end position="148"/>
    </location>
</feature>
<keyword evidence="4" id="KW-0645">Protease</keyword>
<gene>
    <name evidence="4" type="ORF">CFRA_11075</name>
</gene>
<keyword evidence="4" id="KW-0378">Hydrolase</keyword>
<keyword evidence="2" id="KW-0472">Membrane</keyword>
<reference evidence="4 5" key="1">
    <citation type="submission" date="2014-08" db="EMBL/GenBank/DDBJ databases">
        <title>Complete genome sequence of Corynebacterium frankenforstense ST18(T) (=DSM 45800(T)), isolated from raw cow milk.</title>
        <authorList>
            <person name="Ruckert C."/>
            <person name="Albersmeier A."/>
            <person name="Winkler A."/>
            <person name="Lipski A."/>
            <person name="Kalinowski J."/>
        </authorList>
    </citation>
    <scope>NUCLEOTIDE SEQUENCE [LARGE SCALE GENOMIC DNA]</scope>
    <source>
        <strain evidence="4 5">ST18</strain>
    </source>
</reference>
<feature type="transmembrane region" description="Helical" evidence="2">
    <location>
        <begin position="209"/>
        <end position="234"/>
    </location>
</feature>
<keyword evidence="2" id="KW-1133">Transmembrane helix</keyword>
<dbReference type="KEGG" id="cfk:CFRA_11075"/>
<feature type="transmembrane region" description="Helical" evidence="2">
    <location>
        <begin position="240"/>
        <end position="261"/>
    </location>
</feature>
<evidence type="ECO:0000256" key="1">
    <source>
        <dbReference type="SAM" id="MobiDB-lite"/>
    </source>
</evidence>
<dbReference type="GO" id="GO:0080120">
    <property type="term" value="P:CAAX-box protein maturation"/>
    <property type="evidence" value="ECO:0007669"/>
    <property type="project" value="UniProtKB-ARBA"/>
</dbReference>
<feature type="transmembrane region" description="Helical" evidence="2">
    <location>
        <begin position="58"/>
        <end position="79"/>
    </location>
</feature>
<dbReference type="GO" id="GO:0006508">
    <property type="term" value="P:proteolysis"/>
    <property type="evidence" value="ECO:0007669"/>
    <property type="project" value="UniProtKB-KW"/>
</dbReference>
<keyword evidence="5" id="KW-1185">Reference proteome</keyword>
<keyword evidence="2" id="KW-0812">Transmembrane</keyword>
<organism evidence="4 5">
    <name type="scientific">Corynebacterium frankenforstense DSM 45800</name>
    <dbReference type="NCBI Taxonomy" id="1437875"/>
    <lineage>
        <taxon>Bacteria</taxon>
        <taxon>Bacillati</taxon>
        <taxon>Actinomycetota</taxon>
        <taxon>Actinomycetes</taxon>
        <taxon>Mycobacteriales</taxon>
        <taxon>Corynebacteriaceae</taxon>
        <taxon>Corynebacterium</taxon>
    </lineage>
</organism>
<evidence type="ECO:0000313" key="5">
    <source>
        <dbReference type="Proteomes" id="UP000185434"/>
    </source>
</evidence>
<dbReference type="InterPro" id="IPR003675">
    <property type="entry name" value="Rce1/LyrA-like_dom"/>
</dbReference>